<evidence type="ECO:0000256" key="18">
    <source>
        <dbReference type="ARBA" id="ARBA00023228"/>
    </source>
</evidence>
<dbReference type="InterPro" id="IPR007484">
    <property type="entry name" value="Peptidase_M28"/>
</dbReference>
<evidence type="ECO:0000256" key="11">
    <source>
        <dbReference type="ARBA" id="ARBA00022801"/>
    </source>
</evidence>
<dbReference type="SUPFAM" id="SSF53187">
    <property type="entry name" value="Zn-dependent exopeptidases"/>
    <property type="match status" value="1"/>
</dbReference>
<evidence type="ECO:0000313" key="23">
    <source>
        <dbReference type="Proteomes" id="UP001142810"/>
    </source>
</evidence>
<keyword evidence="11" id="KW-0378">Hydrolase</keyword>
<evidence type="ECO:0000256" key="2">
    <source>
        <dbReference type="ARBA" id="ARBA00004371"/>
    </source>
</evidence>
<dbReference type="Gene3D" id="3.40.630.10">
    <property type="entry name" value="Zn peptidases"/>
    <property type="match status" value="1"/>
</dbReference>
<evidence type="ECO:0000256" key="14">
    <source>
        <dbReference type="ARBA" id="ARBA00023034"/>
    </source>
</evidence>
<evidence type="ECO:0000256" key="15">
    <source>
        <dbReference type="ARBA" id="ARBA00023049"/>
    </source>
</evidence>
<evidence type="ECO:0000256" key="10">
    <source>
        <dbReference type="ARBA" id="ARBA00022729"/>
    </source>
</evidence>
<evidence type="ECO:0000256" key="16">
    <source>
        <dbReference type="ARBA" id="ARBA00023145"/>
    </source>
</evidence>
<accession>A0ABT3PAN3</accession>
<dbReference type="Pfam" id="PF04389">
    <property type="entry name" value="Peptidase_M28"/>
    <property type="match status" value="1"/>
</dbReference>
<dbReference type="Proteomes" id="UP001142810">
    <property type="component" value="Unassembled WGS sequence"/>
</dbReference>
<evidence type="ECO:0000313" key="22">
    <source>
        <dbReference type="EMBL" id="MCW8109838.1"/>
    </source>
</evidence>
<evidence type="ECO:0000256" key="3">
    <source>
        <dbReference type="ARBA" id="ARBA00004555"/>
    </source>
</evidence>
<keyword evidence="18" id="KW-0458">Lysosome</keyword>
<dbReference type="PANTHER" id="PTHR12053">
    <property type="entry name" value="PROTEASE FAMILY M28 PLASMA GLUTAMATE CARBOXYPEPTIDASE-RELATED"/>
    <property type="match status" value="1"/>
</dbReference>
<name>A0ABT3PAN3_9ALTE</name>
<keyword evidence="17" id="KW-0325">Glycoprotein</keyword>
<keyword evidence="8" id="KW-0645">Protease</keyword>
<keyword evidence="10" id="KW-0732">Signal</keyword>
<keyword evidence="16" id="KW-0865">Zymogen</keyword>
<protein>
    <recommendedName>
        <fullName evidence="5">Carboxypeptidase Q</fullName>
    </recommendedName>
    <alternativeName>
        <fullName evidence="20">Plasma glutamate carboxypeptidase</fullName>
    </alternativeName>
</protein>
<reference evidence="22" key="1">
    <citation type="submission" date="2022-11" db="EMBL/GenBank/DDBJ databases">
        <title>Alteromonas sp. nov., isolated from sea water of the Qingdao.</title>
        <authorList>
            <person name="Wang Q."/>
        </authorList>
    </citation>
    <scope>NUCLEOTIDE SEQUENCE</scope>
    <source>
        <strain evidence="22">ASW11-7</strain>
    </source>
</reference>
<comment type="subcellular location">
    <subcellularLocation>
        <location evidence="1">Endoplasmic reticulum</location>
    </subcellularLocation>
    <subcellularLocation>
        <location evidence="3">Golgi apparatus</location>
    </subcellularLocation>
    <subcellularLocation>
        <location evidence="2">Lysosome</location>
    </subcellularLocation>
    <subcellularLocation>
        <location evidence="4">Secreted</location>
    </subcellularLocation>
</comment>
<dbReference type="Gene3D" id="3.50.30.30">
    <property type="match status" value="1"/>
</dbReference>
<evidence type="ECO:0000256" key="19">
    <source>
        <dbReference type="ARBA" id="ARBA00025833"/>
    </source>
</evidence>
<evidence type="ECO:0000256" key="9">
    <source>
        <dbReference type="ARBA" id="ARBA00022723"/>
    </source>
</evidence>
<evidence type="ECO:0000256" key="8">
    <source>
        <dbReference type="ARBA" id="ARBA00022670"/>
    </source>
</evidence>
<gene>
    <name evidence="22" type="ORF">OPS25_15130</name>
</gene>
<proteinExistence type="predicted"/>
<dbReference type="EMBL" id="JAPFRD010000013">
    <property type="protein sequence ID" value="MCW8109838.1"/>
    <property type="molecule type" value="Genomic_DNA"/>
</dbReference>
<keyword evidence="12" id="KW-0256">Endoplasmic reticulum</keyword>
<evidence type="ECO:0000256" key="1">
    <source>
        <dbReference type="ARBA" id="ARBA00004240"/>
    </source>
</evidence>
<dbReference type="PANTHER" id="PTHR12053:SF3">
    <property type="entry name" value="CARBOXYPEPTIDASE Q"/>
    <property type="match status" value="1"/>
</dbReference>
<keyword evidence="15" id="KW-0482">Metalloprotease</keyword>
<keyword evidence="23" id="KW-1185">Reference proteome</keyword>
<evidence type="ECO:0000259" key="21">
    <source>
        <dbReference type="Pfam" id="PF04389"/>
    </source>
</evidence>
<evidence type="ECO:0000256" key="4">
    <source>
        <dbReference type="ARBA" id="ARBA00004613"/>
    </source>
</evidence>
<keyword evidence="7" id="KW-0121">Carboxypeptidase</keyword>
<evidence type="ECO:0000256" key="20">
    <source>
        <dbReference type="ARBA" id="ARBA00033328"/>
    </source>
</evidence>
<keyword evidence="14" id="KW-0333">Golgi apparatus</keyword>
<evidence type="ECO:0000256" key="13">
    <source>
        <dbReference type="ARBA" id="ARBA00022833"/>
    </source>
</evidence>
<feature type="domain" description="Peptidase M28" evidence="21">
    <location>
        <begin position="263"/>
        <end position="449"/>
    </location>
</feature>
<evidence type="ECO:0000256" key="17">
    <source>
        <dbReference type="ARBA" id="ARBA00023180"/>
    </source>
</evidence>
<dbReference type="RefSeq" id="WP_265618718.1">
    <property type="nucleotide sequence ID" value="NZ_JAPFRD010000013.1"/>
</dbReference>
<evidence type="ECO:0000256" key="5">
    <source>
        <dbReference type="ARBA" id="ARBA00014116"/>
    </source>
</evidence>
<keyword evidence="6" id="KW-0964">Secreted</keyword>
<keyword evidence="9" id="KW-0479">Metal-binding</keyword>
<evidence type="ECO:0000256" key="7">
    <source>
        <dbReference type="ARBA" id="ARBA00022645"/>
    </source>
</evidence>
<comment type="caution">
    <text evidence="22">The sequence shown here is derived from an EMBL/GenBank/DDBJ whole genome shotgun (WGS) entry which is preliminary data.</text>
</comment>
<evidence type="ECO:0000256" key="6">
    <source>
        <dbReference type="ARBA" id="ARBA00022525"/>
    </source>
</evidence>
<comment type="subunit">
    <text evidence="19">Homodimer. The monomeric form is inactive while the homodimer is active.</text>
</comment>
<keyword evidence="13" id="KW-0862">Zinc</keyword>
<dbReference type="InterPro" id="IPR039866">
    <property type="entry name" value="CPQ"/>
</dbReference>
<sequence>MQRFINAIFFAGIVTIVAFAGPVSALEEKLHAQLDELKSASINSSLSYDIIESLTTEVGARMVGTPAERKSVEWAVAKMQALGFDKVWIEESQAPNWQRGELEVTLTSPFLHKLVALSLGNSVGTDTKPIETEVVKFNNLDALKAAEPNSLTGKIAYVAYSMERKKDGSGYGNAVGARVNGAAIAAEKGAVAYVMRSVGTDSHRFAHTGVMRYKEEGKQIPALALSNPDADLLENALKRNKPVTMGIASSASGPLNDTVTIANVIGEFTGSEHPDEVVTLGAHLDSWDVGTGAIDDGIGVGITLAAVHHIARLKHRPKRTIRVILFAAEEIGLLGAKDYVARRNGNMDNHVIGAEWDFGNGTIYKLAPGVGENALLKIKEFAEYLAPLGVEMASTNNAKGQSDMSELGKAGQPAVNFYPDGSDYFDYHHTENDTLDKVDTEALKINTAIYTTFAWYAANSGIDFRK</sequence>
<organism evidence="22 23">
    <name type="scientific">Alteromonas aquimaris</name>
    <dbReference type="NCBI Taxonomy" id="2998417"/>
    <lineage>
        <taxon>Bacteria</taxon>
        <taxon>Pseudomonadati</taxon>
        <taxon>Pseudomonadota</taxon>
        <taxon>Gammaproteobacteria</taxon>
        <taxon>Alteromonadales</taxon>
        <taxon>Alteromonadaceae</taxon>
        <taxon>Alteromonas/Salinimonas group</taxon>
        <taxon>Alteromonas</taxon>
    </lineage>
</organism>
<evidence type="ECO:0000256" key="12">
    <source>
        <dbReference type="ARBA" id="ARBA00022824"/>
    </source>
</evidence>